<dbReference type="EMBL" id="AMZH03022621">
    <property type="protein sequence ID" value="RRT37154.1"/>
    <property type="molecule type" value="Genomic_DNA"/>
</dbReference>
<name>A0A426XCH1_ENSVE</name>
<organism evidence="1 2">
    <name type="scientific">Ensete ventricosum</name>
    <name type="common">Abyssinian banana</name>
    <name type="synonym">Musa ensete</name>
    <dbReference type="NCBI Taxonomy" id="4639"/>
    <lineage>
        <taxon>Eukaryota</taxon>
        <taxon>Viridiplantae</taxon>
        <taxon>Streptophyta</taxon>
        <taxon>Embryophyta</taxon>
        <taxon>Tracheophyta</taxon>
        <taxon>Spermatophyta</taxon>
        <taxon>Magnoliopsida</taxon>
        <taxon>Liliopsida</taxon>
        <taxon>Zingiberales</taxon>
        <taxon>Musaceae</taxon>
        <taxon>Ensete</taxon>
    </lineage>
</organism>
<comment type="caution">
    <text evidence="1">The sequence shown here is derived from an EMBL/GenBank/DDBJ whole genome shotgun (WGS) entry which is preliminary data.</text>
</comment>
<dbReference type="AlphaFoldDB" id="A0A426XCH1"/>
<proteinExistence type="predicted"/>
<gene>
    <name evidence="1" type="ORF">B296_00043622</name>
</gene>
<evidence type="ECO:0000313" key="2">
    <source>
        <dbReference type="Proteomes" id="UP000287651"/>
    </source>
</evidence>
<protein>
    <submittedName>
        <fullName evidence="1">Uncharacterized protein</fullName>
    </submittedName>
</protein>
<dbReference type="Proteomes" id="UP000287651">
    <property type="component" value="Unassembled WGS sequence"/>
</dbReference>
<reference evidence="1 2" key="1">
    <citation type="journal article" date="2014" name="Agronomy (Basel)">
        <title>A Draft Genome Sequence for Ensete ventricosum, the Drought-Tolerant Tree Against Hunger.</title>
        <authorList>
            <person name="Harrison J."/>
            <person name="Moore K.A."/>
            <person name="Paszkiewicz K."/>
            <person name="Jones T."/>
            <person name="Grant M."/>
            <person name="Ambacheew D."/>
            <person name="Muzemil S."/>
            <person name="Studholme D.J."/>
        </authorList>
    </citation>
    <scope>NUCLEOTIDE SEQUENCE [LARGE SCALE GENOMIC DNA]</scope>
</reference>
<evidence type="ECO:0000313" key="1">
    <source>
        <dbReference type="EMBL" id="RRT37154.1"/>
    </source>
</evidence>
<sequence>MGDEPKRVPFREVLRVNTRSGSPPPSSPVPVIVASVSLLVDAVVYTNTTVGGELSLCISISSSSSSSYGWEGRGGTMHAGLHCSNTSCLHGIHAVTRIRRRCCAHMPVLSNTHCSLAIMQAKVLGGMKNK</sequence>
<accession>A0A426XCH1</accession>